<dbReference type="Proteomes" id="UP000199639">
    <property type="component" value="Unassembled WGS sequence"/>
</dbReference>
<organism evidence="4 6">
    <name type="scientific">Cryobacterium flavum</name>
    <dbReference type="NCBI Taxonomy" id="1424659"/>
    <lineage>
        <taxon>Bacteria</taxon>
        <taxon>Bacillati</taxon>
        <taxon>Actinomycetota</taxon>
        <taxon>Actinomycetes</taxon>
        <taxon>Micrococcales</taxon>
        <taxon>Microbacteriaceae</taxon>
        <taxon>Cryobacterium</taxon>
    </lineage>
</organism>
<dbReference type="InterPro" id="IPR050443">
    <property type="entry name" value="RbsD/FucU_mutarotase"/>
</dbReference>
<evidence type="ECO:0000256" key="2">
    <source>
        <dbReference type="ARBA" id="ARBA00023235"/>
    </source>
</evidence>
<dbReference type="Gene3D" id="3.40.1650.10">
    <property type="entry name" value="RbsD-like domain"/>
    <property type="match status" value="1"/>
</dbReference>
<dbReference type="InterPro" id="IPR007721">
    <property type="entry name" value="RbsD_FucU"/>
</dbReference>
<reference evidence="5 7" key="2">
    <citation type="submission" date="2019-03" db="EMBL/GenBank/DDBJ databases">
        <title>Genomics of glacier-inhabiting Cryobacterium strains.</title>
        <authorList>
            <person name="Liu Q."/>
            <person name="Xin Y.-H."/>
        </authorList>
    </citation>
    <scope>NUCLEOTIDE SEQUENCE [LARGE SCALE GENOMIC DNA]</scope>
    <source>
        <strain evidence="5 7">Hh8</strain>
    </source>
</reference>
<sequence length="153" mass="16248">MITSRLIHPQILGALAGAGHGSTVLITDGHYPARTAVGPNATTVHLNLEAGVPTVPDVLCLILESIPVEKITMIRPAPDAIPSQVQDEVVETIAGMVTADFVDRFTFYTVARSPDLALCIVTGDVRRFANVLLTVGVLGSTPRWRPETGAPTR</sequence>
<dbReference type="InterPro" id="IPR023750">
    <property type="entry name" value="RbsD-like_sf"/>
</dbReference>
<dbReference type="SUPFAM" id="SSF102546">
    <property type="entry name" value="RbsD-like"/>
    <property type="match status" value="1"/>
</dbReference>
<dbReference type="Proteomes" id="UP000298252">
    <property type="component" value="Unassembled WGS sequence"/>
</dbReference>
<name>A0A4R8VJ87_9MICO</name>
<dbReference type="GO" id="GO:0006004">
    <property type="term" value="P:fucose metabolic process"/>
    <property type="evidence" value="ECO:0007669"/>
    <property type="project" value="TreeGrafter"/>
</dbReference>
<evidence type="ECO:0000313" key="4">
    <source>
        <dbReference type="EMBL" id="SDN88907.1"/>
    </source>
</evidence>
<dbReference type="EMBL" id="FNIB01000008">
    <property type="protein sequence ID" value="SDN88907.1"/>
    <property type="molecule type" value="Genomic_DNA"/>
</dbReference>
<dbReference type="GO" id="GO:0036373">
    <property type="term" value="F:L-fucose mutarotase activity"/>
    <property type="evidence" value="ECO:0007669"/>
    <property type="project" value="UniProtKB-EC"/>
</dbReference>
<comment type="catalytic activity">
    <reaction evidence="3">
        <text>alpha-L-fucose = beta-L-fucose</text>
        <dbReference type="Rhea" id="RHEA:25580"/>
        <dbReference type="ChEBI" id="CHEBI:42548"/>
        <dbReference type="ChEBI" id="CHEBI:42589"/>
        <dbReference type="EC" id="5.1.3.29"/>
    </reaction>
</comment>
<dbReference type="GO" id="GO:0062193">
    <property type="term" value="F:D-ribose pyranase activity"/>
    <property type="evidence" value="ECO:0007669"/>
    <property type="project" value="UniProtKB-EC"/>
</dbReference>
<dbReference type="AlphaFoldDB" id="A0A4R8VJ87"/>
<evidence type="ECO:0000256" key="1">
    <source>
        <dbReference type="ARBA" id="ARBA00000223"/>
    </source>
</evidence>
<protein>
    <submittedName>
        <fullName evidence="4">L-fucose mutarotase</fullName>
    </submittedName>
    <submittedName>
        <fullName evidence="5">RbsD or FucU transport</fullName>
    </submittedName>
</protein>
<evidence type="ECO:0000313" key="5">
    <source>
        <dbReference type="EMBL" id="TFB82139.1"/>
    </source>
</evidence>
<evidence type="ECO:0000313" key="7">
    <source>
        <dbReference type="Proteomes" id="UP000298252"/>
    </source>
</evidence>
<dbReference type="PANTHER" id="PTHR31690:SF4">
    <property type="entry name" value="FUCOSE MUTAROTASE"/>
    <property type="match status" value="1"/>
</dbReference>
<keyword evidence="7" id="KW-1185">Reference proteome</keyword>
<dbReference type="PANTHER" id="PTHR31690">
    <property type="entry name" value="FUCOSE MUTAROTASE"/>
    <property type="match status" value="1"/>
</dbReference>
<proteinExistence type="predicted"/>
<reference evidence="4 6" key="1">
    <citation type="submission" date="2016-10" db="EMBL/GenBank/DDBJ databases">
        <authorList>
            <person name="Varghese N."/>
            <person name="Submissions S."/>
        </authorList>
    </citation>
    <scope>NUCLEOTIDE SEQUENCE [LARGE SCALE GENOMIC DNA]</scope>
    <source>
        <strain evidence="4 6">CGMCC 1.11215</strain>
    </source>
</reference>
<dbReference type="Pfam" id="PF05025">
    <property type="entry name" value="RbsD_FucU"/>
    <property type="match status" value="1"/>
</dbReference>
<keyword evidence="2" id="KW-0413">Isomerase</keyword>
<evidence type="ECO:0000256" key="3">
    <source>
        <dbReference type="ARBA" id="ARBA00036324"/>
    </source>
</evidence>
<dbReference type="RefSeq" id="WP_092341129.1">
    <property type="nucleotide sequence ID" value="NZ_FNIB01000008.1"/>
</dbReference>
<comment type="catalytic activity">
    <reaction evidence="1">
        <text>beta-D-ribopyranose = beta-D-ribofuranose</text>
        <dbReference type="Rhea" id="RHEA:25432"/>
        <dbReference type="ChEBI" id="CHEBI:27476"/>
        <dbReference type="ChEBI" id="CHEBI:47002"/>
        <dbReference type="EC" id="5.4.99.62"/>
    </reaction>
</comment>
<accession>A0A4R8VJ87</accession>
<dbReference type="STRING" id="1424659.SAMN05216368_10826"/>
<dbReference type="GO" id="GO:0042806">
    <property type="term" value="F:fucose binding"/>
    <property type="evidence" value="ECO:0007669"/>
    <property type="project" value="TreeGrafter"/>
</dbReference>
<dbReference type="EMBL" id="SOFD01000002">
    <property type="protein sequence ID" value="TFB82139.1"/>
    <property type="molecule type" value="Genomic_DNA"/>
</dbReference>
<evidence type="ECO:0000313" key="6">
    <source>
        <dbReference type="Proteomes" id="UP000199639"/>
    </source>
</evidence>
<gene>
    <name evidence="5" type="ORF">E3O21_00310</name>
    <name evidence="4" type="ORF">SAMN05216368_10826</name>
</gene>